<feature type="compositionally biased region" description="Acidic residues" evidence="1">
    <location>
        <begin position="55"/>
        <end position="76"/>
    </location>
</feature>
<feature type="compositionally biased region" description="Pro residues" evidence="1">
    <location>
        <begin position="79"/>
        <end position="95"/>
    </location>
</feature>
<dbReference type="Proteomes" id="UP000244773">
    <property type="component" value="Segment"/>
</dbReference>
<proteinExistence type="predicted"/>
<accession>A0A2P0VN26</accession>
<gene>
    <name evidence="2" type="ORF">TetV_047</name>
</gene>
<name>A0A2P0VN26_9VIRU</name>
<evidence type="ECO:0000313" key="3">
    <source>
        <dbReference type="Proteomes" id="UP000244773"/>
    </source>
</evidence>
<dbReference type="EMBL" id="KY322437">
    <property type="protein sequence ID" value="AUF82139.1"/>
    <property type="molecule type" value="Genomic_DNA"/>
</dbReference>
<organism evidence="2">
    <name type="scientific">Tetraselmis virus 1</name>
    <dbReference type="NCBI Taxonomy" id="2060617"/>
    <lineage>
        <taxon>Viruses</taxon>
        <taxon>Varidnaviria</taxon>
        <taxon>Bamfordvirae</taxon>
        <taxon>Nucleocytoviricota</taxon>
        <taxon>Megaviricetes</taxon>
        <taxon>Imitervirales</taxon>
        <taxon>Allomimiviridae</taxon>
        <taxon>Oceanusvirus</taxon>
        <taxon>Oceanusvirus kaneohense</taxon>
    </lineage>
</organism>
<evidence type="ECO:0000256" key="1">
    <source>
        <dbReference type="SAM" id="MobiDB-lite"/>
    </source>
</evidence>
<feature type="region of interest" description="Disordered" evidence="1">
    <location>
        <begin position="272"/>
        <end position="399"/>
    </location>
</feature>
<reference evidence="2" key="1">
    <citation type="journal article" date="2018" name="Virology">
        <title>A giant virus infecting green algae encodes key fermentation genes.</title>
        <authorList>
            <person name="Schvarcz C.R."/>
            <person name="Steward G.F."/>
        </authorList>
    </citation>
    <scope>NUCLEOTIDE SEQUENCE [LARGE SCALE GENOMIC DNA]</scope>
</reference>
<evidence type="ECO:0000313" key="2">
    <source>
        <dbReference type="EMBL" id="AUF82139.1"/>
    </source>
</evidence>
<feature type="compositionally biased region" description="Polar residues" evidence="1">
    <location>
        <begin position="375"/>
        <end position="386"/>
    </location>
</feature>
<dbReference type="InterPro" id="IPR043910">
    <property type="entry name" value="DUF5767"/>
</dbReference>
<feature type="compositionally biased region" description="Basic residues" evidence="1">
    <location>
        <begin position="390"/>
        <end position="399"/>
    </location>
</feature>
<keyword evidence="3" id="KW-1185">Reference proteome</keyword>
<sequence>MKIIVNRGKKELVMDESLQLIMNPRKLSNEDDMGDVRILKEDDVSIDMENLLGGSDEDEVLSDEASEENESEEDNNDTIPPPQQPSWSKPSPPVDSFPRTKEDVNNAKRELLYRFDRLEKKGIRLPRRYSMASDLTDMQVDYDRLVRDRDADAGIKFQKKVLIAVVGGIEFLNKKFDPFDFYLDGWGETVNENLTDYDDVLEELHAKYKGKAKMAPELKLLFLLLGSAFMYHMTNTMFKSVPGLGQVVKDNPDLMKQFAAATANTMQKSDDTGMAGLFSGLFGGGNNSPPPPPPDAAPQSMRGPSSTRVAEVQRFMQNQGSGGVPRPTSRPPLPEMGRDTKPIKDMGMPSKPVSKPQPSRDLRPDPDDDLVEIFSTGSESGISEVTSGGGRRKKRILEL</sequence>
<feature type="region of interest" description="Disordered" evidence="1">
    <location>
        <begin position="48"/>
        <end position="102"/>
    </location>
</feature>
<protein>
    <submittedName>
        <fullName evidence="2">Uncharacterized protein</fullName>
    </submittedName>
</protein>
<dbReference type="Pfam" id="PF19071">
    <property type="entry name" value="DUF5767"/>
    <property type="match status" value="1"/>
</dbReference>